<dbReference type="OrthoDB" id="7352421at2"/>
<accession>A0A1H9Y908</accession>
<sequence length="157" mass="17360">MKITLLGATGDLGLECLKQSIAAGHDITLLVRTPAKLSAELAAKVQVVQGDGLELEDVRKAIPAETQGILFAVGVDEKTSPENLCTNVTKNIFQVMRETLKPEVPFVWCGGGSNLLPEDVVSFGSKFVYWYAELFLKLRHKDKERQLEFLDNNKDIN</sequence>
<dbReference type="SUPFAM" id="SSF51735">
    <property type="entry name" value="NAD(P)-binding Rossmann-fold domains"/>
    <property type="match status" value="1"/>
</dbReference>
<dbReference type="RefSeq" id="WP_093326786.1">
    <property type="nucleotide sequence ID" value="NZ_AP027363.1"/>
</dbReference>
<dbReference type="PANTHER" id="PTHR43355">
    <property type="entry name" value="FLAVIN REDUCTASE (NADPH)"/>
    <property type="match status" value="1"/>
</dbReference>
<name>A0A1H9Y908_THASX</name>
<feature type="domain" description="NAD(P)-binding" evidence="1">
    <location>
        <begin position="7"/>
        <end position="99"/>
    </location>
</feature>
<dbReference type="GO" id="GO:0016646">
    <property type="term" value="F:oxidoreductase activity, acting on the CH-NH group of donors, NAD or NADP as acceptor"/>
    <property type="evidence" value="ECO:0007669"/>
    <property type="project" value="TreeGrafter"/>
</dbReference>
<proteinExistence type="predicted"/>
<dbReference type="STRING" id="349064.SAMN05660429_00126"/>
<dbReference type="AlphaFoldDB" id="A0A1H9Y908"/>
<reference evidence="2 3" key="1">
    <citation type="submission" date="2016-10" db="EMBL/GenBank/DDBJ databases">
        <authorList>
            <person name="de Groot N.N."/>
        </authorList>
    </citation>
    <scope>NUCLEOTIDE SEQUENCE [LARGE SCALE GENOMIC DNA]</scope>
    <source>
        <strain evidence="2 3">DSM 19706</strain>
    </source>
</reference>
<dbReference type="EMBL" id="FOHK01000001">
    <property type="protein sequence ID" value="SES65310.1"/>
    <property type="molecule type" value="Genomic_DNA"/>
</dbReference>
<dbReference type="PANTHER" id="PTHR43355:SF2">
    <property type="entry name" value="FLAVIN REDUCTASE (NADPH)"/>
    <property type="match status" value="1"/>
</dbReference>
<gene>
    <name evidence="2" type="ORF">SAMN05660429_00126</name>
</gene>
<dbReference type="InterPro" id="IPR016040">
    <property type="entry name" value="NAD(P)-bd_dom"/>
</dbReference>
<dbReference type="InterPro" id="IPR036291">
    <property type="entry name" value="NAD(P)-bd_dom_sf"/>
</dbReference>
<protein>
    <submittedName>
        <fullName evidence="2">NADH(P)-binding</fullName>
    </submittedName>
</protein>
<evidence type="ECO:0000259" key="1">
    <source>
        <dbReference type="Pfam" id="PF13460"/>
    </source>
</evidence>
<dbReference type="Proteomes" id="UP000199308">
    <property type="component" value="Unassembled WGS sequence"/>
</dbReference>
<organism evidence="2 3">
    <name type="scientific">Thalassotalea agarivorans</name>
    <name type="common">Thalassomonas agarivorans</name>
    <dbReference type="NCBI Taxonomy" id="349064"/>
    <lineage>
        <taxon>Bacteria</taxon>
        <taxon>Pseudomonadati</taxon>
        <taxon>Pseudomonadota</taxon>
        <taxon>Gammaproteobacteria</taxon>
        <taxon>Alteromonadales</taxon>
        <taxon>Colwelliaceae</taxon>
        <taxon>Thalassotalea</taxon>
    </lineage>
</organism>
<keyword evidence="3" id="KW-1185">Reference proteome</keyword>
<evidence type="ECO:0000313" key="3">
    <source>
        <dbReference type="Proteomes" id="UP000199308"/>
    </source>
</evidence>
<dbReference type="InterPro" id="IPR051606">
    <property type="entry name" value="Polyketide_Oxido-like"/>
</dbReference>
<evidence type="ECO:0000313" key="2">
    <source>
        <dbReference type="EMBL" id="SES65310.1"/>
    </source>
</evidence>
<dbReference type="Pfam" id="PF13460">
    <property type="entry name" value="NAD_binding_10"/>
    <property type="match status" value="1"/>
</dbReference>
<dbReference type="Gene3D" id="3.40.50.720">
    <property type="entry name" value="NAD(P)-binding Rossmann-like Domain"/>
    <property type="match status" value="1"/>
</dbReference>